<comment type="similarity">
    <text evidence="2">Belongs to the CONSTANS family.</text>
</comment>
<reference evidence="12" key="1">
    <citation type="submission" date="2009-06" db="EMBL/GenBank/DDBJ databases">
        <title>Functional genomics of photoperiodic bulb initiation in onion (Allium cepa L.).</title>
        <authorList>
            <person name="Taylor A."/>
            <person name="Thomas B."/>
            <person name="Massiah A.J."/>
        </authorList>
    </citation>
    <scope>NUCLEOTIDE SEQUENCE</scope>
    <source>
        <tissue evidence="12">Callus</tissue>
    </source>
</reference>
<comment type="subcellular location">
    <subcellularLocation>
        <location evidence="1 8">Nucleus</location>
    </subcellularLocation>
</comment>
<feature type="domain" description="B box-type" evidence="10">
    <location>
        <begin position="45"/>
        <end position="92"/>
    </location>
</feature>
<dbReference type="GO" id="GO:0005634">
    <property type="term" value="C:nucleus"/>
    <property type="evidence" value="ECO:0007669"/>
    <property type="project" value="UniProtKB-SubCell"/>
</dbReference>
<dbReference type="EMBL" id="GQ232751">
    <property type="protein sequence ID" value="ACT22759.1"/>
    <property type="molecule type" value="mRNA"/>
</dbReference>
<evidence type="ECO:0000256" key="5">
    <source>
        <dbReference type="ARBA" id="ARBA00022833"/>
    </source>
</evidence>
<dbReference type="SMART" id="SM00336">
    <property type="entry name" value="BBOX"/>
    <property type="match status" value="2"/>
</dbReference>
<proteinExistence type="evidence at transcript level"/>
<feature type="domain" description="CCT" evidence="11">
    <location>
        <begin position="243"/>
        <end position="285"/>
    </location>
</feature>
<dbReference type="PANTHER" id="PTHR31319">
    <property type="entry name" value="ZINC FINGER PROTEIN CONSTANS-LIKE 4"/>
    <property type="match status" value="1"/>
</dbReference>
<keyword evidence="4 7" id="KW-0863">Zinc-finger</keyword>
<reference evidence="12" key="2">
    <citation type="submission" date="2009-07" db="EMBL/GenBank/DDBJ databases">
        <title>Expressed Sequence Tags from a normalized cDNA library of mixed onion tissues (Allium cepa).</title>
        <authorList>
            <person name="Havey M.J."/>
            <person name="Cheung F."/>
            <person name="Van Aken S."/>
            <person name="Utterback T."/>
            <person name="Town C.D."/>
        </authorList>
    </citation>
    <scope>NUCLEOTIDE SEQUENCE</scope>
    <source>
        <tissue evidence="12">Callus</tissue>
    </source>
</reference>
<sequence length="317" mass="34561">MAVNYWGLTAKHCANCVSSPAVMYCRTDATYLCSTCEARSHSSHVRVWLCEVCEQAPAAVTCKADAATLCVTCDADIHAANPLARRHERVPVVPVGNPTVQVKEDLFGEDGEGDTWKGMMVDLNCFGGFSNELVDPYLDLDGNGDGLVPVQEKHVYGYGYRQEKGTMMPKGTVDIDFGAVGKGDGYGCGHGGYTVGVQSMSHSTTVSSSEAGVVPDNSSSMAVADVSNPYSRPLPNPMDAMDREARVMRYREKRKNRKFEKTIRYASRKAYAETRPRIKGRFAKRVDNDSYADPMHSVINASTAFMNDSGYGVVPSF</sequence>
<evidence type="ECO:0000256" key="8">
    <source>
        <dbReference type="PROSITE-ProRule" id="PRU00357"/>
    </source>
</evidence>
<feature type="domain" description="B box-type" evidence="10">
    <location>
        <begin position="8"/>
        <end position="49"/>
    </location>
</feature>
<dbReference type="GO" id="GO:0003700">
    <property type="term" value="F:DNA-binding transcription factor activity"/>
    <property type="evidence" value="ECO:0007669"/>
    <property type="project" value="TreeGrafter"/>
</dbReference>
<dbReference type="PROSITE" id="PS51017">
    <property type="entry name" value="CCT"/>
    <property type="match status" value="1"/>
</dbReference>
<protein>
    <submittedName>
        <fullName evidence="12">CONSTANS-like protein</fullName>
    </submittedName>
</protein>
<evidence type="ECO:0000256" key="9">
    <source>
        <dbReference type="SAM" id="MobiDB-lite"/>
    </source>
</evidence>
<gene>
    <name evidence="12" type="primary">COL</name>
</gene>
<dbReference type="InterPro" id="IPR049808">
    <property type="entry name" value="CONSTANS-like_Bbox1"/>
</dbReference>
<dbReference type="CDD" id="cd19821">
    <property type="entry name" value="Bbox1_BBX-like"/>
    <property type="match status" value="1"/>
</dbReference>
<dbReference type="InterPro" id="IPR000315">
    <property type="entry name" value="Znf_B-box"/>
</dbReference>
<keyword evidence="6 8" id="KW-0539">Nucleus</keyword>
<evidence type="ECO:0000313" key="12">
    <source>
        <dbReference type="EMBL" id="ACT22759.1"/>
    </source>
</evidence>
<evidence type="ECO:0000256" key="7">
    <source>
        <dbReference type="PROSITE-ProRule" id="PRU00024"/>
    </source>
</evidence>
<accession>C7E143</accession>
<feature type="region of interest" description="Disordered" evidence="9">
    <location>
        <begin position="208"/>
        <end position="239"/>
    </location>
</feature>
<dbReference type="PROSITE" id="PS50119">
    <property type="entry name" value="ZF_BBOX"/>
    <property type="match status" value="2"/>
</dbReference>
<evidence type="ECO:0000259" key="10">
    <source>
        <dbReference type="PROSITE" id="PS50119"/>
    </source>
</evidence>
<evidence type="ECO:0000259" key="11">
    <source>
        <dbReference type="PROSITE" id="PS51017"/>
    </source>
</evidence>
<dbReference type="InterPro" id="IPR010402">
    <property type="entry name" value="CCT_domain"/>
</dbReference>
<evidence type="ECO:0000256" key="1">
    <source>
        <dbReference type="ARBA" id="ARBA00004123"/>
    </source>
</evidence>
<evidence type="ECO:0000256" key="6">
    <source>
        <dbReference type="ARBA" id="ARBA00023242"/>
    </source>
</evidence>
<dbReference type="CDD" id="cd19757">
    <property type="entry name" value="Bbox1"/>
    <property type="match status" value="1"/>
</dbReference>
<dbReference type="Pfam" id="PF00643">
    <property type="entry name" value="zf-B_box"/>
    <property type="match status" value="2"/>
</dbReference>
<dbReference type="GO" id="GO:0009909">
    <property type="term" value="P:regulation of flower development"/>
    <property type="evidence" value="ECO:0007669"/>
    <property type="project" value="InterPro"/>
</dbReference>
<evidence type="ECO:0000256" key="2">
    <source>
        <dbReference type="ARBA" id="ARBA00010024"/>
    </source>
</evidence>
<dbReference type="Pfam" id="PF06203">
    <property type="entry name" value="CCT"/>
    <property type="match status" value="1"/>
</dbReference>
<dbReference type="GO" id="GO:0008270">
    <property type="term" value="F:zinc ion binding"/>
    <property type="evidence" value="ECO:0007669"/>
    <property type="project" value="UniProtKB-KW"/>
</dbReference>
<keyword evidence="3" id="KW-0479">Metal-binding</keyword>
<dbReference type="InterPro" id="IPR045281">
    <property type="entry name" value="CONSTANS-like"/>
</dbReference>
<dbReference type="PANTHER" id="PTHR31319:SF77">
    <property type="entry name" value="ZINC FINGER PROTEIN CONSTANS-LIKE 4"/>
    <property type="match status" value="1"/>
</dbReference>
<dbReference type="AlphaFoldDB" id="C7E143"/>
<evidence type="ECO:0000256" key="3">
    <source>
        <dbReference type="ARBA" id="ARBA00022723"/>
    </source>
</evidence>
<name>C7E143_ALLCE</name>
<keyword evidence="5" id="KW-0862">Zinc</keyword>
<organism evidence="12">
    <name type="scientific">Allium cepa</name>
    <name type="common">Onion</name>
    <dbReference type="NCBI Taxonomy" id="4679"/>
    <lineage>
        <taxon>Eukaryota</taxon>
        <taxon>Viridiplantae</taxon>
        <taxon>Streptophyta</taxon>
        <taxon>Embryophyta</taxon>
        <taxon>Tracheophyta</taxon>
        <taxon>Spermatophyta</taxon>
        <taxon>Magnoliopsida</taxon>
        <taxon>Liliopsida</taxon>
        <taxon>Asparagales</taxon>
        <taxon>Amaryllidaceae</taxon>
        <taxon>Allioideae</taxon>
        <taxon>Allieae</taxon>
        <taxon>Allium</taxon>
    </lineage>
</organism>
<evidence type="ECO:0000256" key="4">
    <source>
        <dbReference type="ARBA" id="ARBA00022771"/>
    </source>
</evidence>